<evidence type="ECO:0000313" key="5">
    <source>
        <dbReference type="Proteomes" id="UP000886817"/>
    </source>
</evidence>
<gene>
    <name evidence="4" type="ORF">IAA45_03310</name>
</gene>
<dbReference type="Pfam" id="PF07992">
    <property type="entry name" value="Pyr_redox_2"/>
    <property type="match status" value="2"/>
</dbReference>
<feature type="domain" description="FAD/NAD(P)-binding" evidence="3">
    <location>
        <begin position="187"/>
        <end position="272"/>
    </location>
</feature>
<dbReference type="AlphaFoldDB" id="A0A9D1WGH2"/>
<evidence type="ECO:0000259" key="3">
    <source>
        <dbReference type="Pfam" id="PF07992"/>
    </source>
</evidence>
<reference evidence="4" key="1">
    <citation type="journal article" date="2021" name="PeerJ">
        <title>Extensive microbial diversity within the chicken gut microbiome revealed by metagenomics and culture.</title>
        <authorList>
            <person name="Gilroy R."/>
            <person name="Ravi A."/>
            <person name="Getino M."/>
            <person name="Pursley I."/>
            <person name="Horton D.L."/>
            <person name="Alikhan N.F."/>
            <person name="Baker D."/>
            <person name="Gharbi K."/>
            <person name="Hall N."/>
            <person name="Watson M."/>
            <person name="Adriaenssens E.M."/>
            <person name="Foster-Nyarko E."/>
            <person name="Jarju S."/>
            <person name="Secka A."/>
            <person name="Antonio M."/>
            <person name="Oren A."/>
            <person name="Chaudhuri R.R."/>
            <person name="La Ragione R."/>
            <person name="Hildebrand F."/>
            <person name="Pallen M.J."/>
        </authorList>
    </citation>
    <scope>NUCLEOTIDE SEQUENCE</scope>
    <source>
        <strain evidence="4">ChiSjej1B19-8411</strain>
    </source>
</reference>
<proteinExistence type="predicted"/>
<evidence type="ECO:0000256" key="1">
    <source>
        <dbReference type="ARBA" id="ARBA00022630"/>
    </source>
</evidence>
<accession>A0A9D1WGH2</accession>
<keyword evidence="2" id="KW-0560">Oxidoreductase</keyword>
<sequence length="295" mass="31406">MEDLIIIGAGPAGISAALYAVRANVTPLVVYQGGGALEKAEKIENFYGNAEFLSGRELQEKGMQQARQLGVRFLETQVLGLGGLDTFQVKTTDGDLEARSVILATGTKRPAPKIPGLKELEGKGVSYCAVCDAFFYRNRNVAVLGNGDFALHEAKELEPMAGSVTILTGGLPGDFSEETEIPVDERPVEEILGTDRVEGVRFLEGEDLAVEGLFVAFGTAGTAEMARQMGAELTERGHIVVDAGMQTTIPGLYAAGDCTGGLLQISKAVYEGTLAGIEAAKYVKKQKKDESRKEE</sequence>
<dbReference type="Gene3D" id="3.50.50.60">
    <property type="entry name" value="FAD/NAD(P)-binding domain"/>
    <property type="match status" value="2"/>
</dbReference>
<dbReference type="InterPro" id="IPR023753">
    <property type="entry name" value="FAD/NAD-binding_dom"/>
</dbReference>
<organism evidence="4 5">
    <name type="scientific">Candidatus Blautia gallistercoris</name>
    <dbReference type="NCBI Taxonomy" id="2838490"/>
    <lineage>
        <taxon>Bacteria</taxon>
        <taxon>Bacillati</taxon>
        <taxon>Bacillota</taxon>
        <taxon>Clostridia</taxon>
        <taxon>Lachnospirales</taxon>
        <taxon>Lachnospiraceae</taxon>
        <taxon>Blautia</taxon>
    </lineage>
</organism>
<dbReference type="GO" id="GO:0016491">
    <property type="term" value="F:oxidoreductase activity"/>
    <property type="evidence" value="ECO:0007669"/>
    <property type="project" value="UniProtKB-KW"/>
</dbReference>
<dbReference type="PRINTS" id="PR00469">
    <property type="entry name" value="PNDRDTASEII"/>
</dbReference>
<reference evidence="4" key="2">
    <citation type="submission" date="2021-04" db="EMBL/GenBank/DDBJ databases">
        <authorList>
            <person name="Gilroy R."/>
        </authorList>
    </citation>
    <scope>NUCLEOTIDE SEQUENCE</scope>
    <source>
        <strain evidence="4">ChiSjej1B19-8411</strain>
    </source>
</reference>
<dbReference type="EMBL" id="DXEX01000077">
    <property type="protein sequence ID" value="HIX58726.1"/>
    <property type="molecule type" value="Genomic_DNA"/>
</dbReference>
<dbReference type="Proteomes" id="UP000886817">
    <property type="component" value="Unassembled WGS sequence"/>
</dbReference>
<feature type="domain" description="FAD/NAD(P)-binding" evidence="3">
    <location>
        <begin position="3"/>
        <end position="167"/>
    </location>
</feature>
<dbReference type="PANTHER" id="PTHR48105">
    <property type="entry name" value="THIOREDOXIN REDUCTASE 1-RELATED-RELATED"/>
    <property type="match status" value="1"/>
</dbReference>
<dbReference type="SUPFAM" id="SSF51905">
    <property type="entry name" value="FAD/NAD(P)-binding domain"/>
    <property type="match status" value="1"/>
</dbReference>
<dbReference type="PRINTS" id="PR00368">
    <property type="entry name" value="FADPNR"/>
</dbReference>
<evidence type="ECO:0000313" key="4">
    <source>
        <dbReference type="EMBL" id="HIX58726.1"/>
    </source>
</evidence>
<evidence type="ECO:0000256" key="2">
    <source>
        <dbReference type="ARBA" id="ARBA00023002"/>
    </source>
</evidence>
<dbReference type="InterPro" id="IPR036188">
    <property type="entry name" value="FAD/NAD-bd_sf"/>
</dbReference>
<name>A0A9D1WGH2_9FIRM</name>
<keyword evidence="1" id="KW-0285">Flavoprotein</keyword>
<dbReference type="InterPro" id="IPR050097">
    <property type="entry name" value="Ferredoxin-NADP_redctase_2"/>
</dbReference>
<protein>
    <submittedName>
        <fullName evidence="4">NAD(P)/FAD-dependent oxidoreductase</fullName>
    </submittedName>
</protein>
<comment type="caution">
    <text evidence="4">The sequence shown here is derived from an EMBL/GenBank/DDBJ whole genome shotgun (WGS) entry which is preliminary data.</text>
</comment>